<dbReference type="KEGG" id="mff:MFFC18_48730"/>
<organism evidence="2 3">
    <name type="scientific">Mariniblastus fucicola</name>
    <dbReference type="NCBI Taxonomy" id="980251"/>
    <lineage>
        <taxon>Bacteria</taxon>
        <taxon>Pseudomonadati</taxon>
        <taxon>Planctomycetota</taxon>
        <taxon>Planctomycetia</taxon>
        <taxon>Pirellulales</taxon>
        <taxon>Pirellulaceae</taxon>
        <taxon>Mariniblastus</taxon>
    </lineage>
</organism>
<reference evidence="2 3" key="1">
    <citation type="submission" date="2019-08" db="EMBL/GenBank/DDBJ databases">
        <title>Deep-cultivation of Planctomycetes and their phenomic and genomic characterization uncovers novel biology.</title>
        <authorList>
            <person name="Wiegand S."/>
            <person name="Jogler M."/>
            <person name="Boedeker C."/>
            <person name="Pinto D."/>
            <person name="Vollmers J."/>
            <person name="Rivas-Marin E."/>
            <person name="Kohn T."/>
            <person name="Peeters S.H."/>
            <person name="Heuer A."/>
            <person name="Rast P."/>
            <person name="Oberbeckmann S."/>
            <person name="Bunk B."/>
            <person name="Jeske O."/>
            <person name="Meyerdierks A."/>
            <person name="Storesund J.E."/>
            <person name="Kallscheuer N."/>
            <person name="Luecker S."/>
            <person name="Lage O.M."/>
            <person name="Pohl T."/>
            <person name="Merkel B.J."/>
            <person name="Hornburger P."/>
            <person name="Mueller R.-W."/>
            <person name="Bruemmer F."/>
            <person name="Labrenz M."/>
            <person name="Spormann A.M."/>
            <person name="Op den Camp H."/>
            <person name="Overmann J."/>
            <person name="Amann R."/>
            <person name="Jetten M.S.M."/>
            <person name="Mascher T."/>
            <person name="Medema M.H."/>
            <person name="Devos D.P."/>
            <person name="Kaster A.-K."/>
            <person name="Ovreas L."/>
            <person name="Rohde M."/>
            <person name="Galperin M.Y."/>
            <person name="Jogler C."/>
        </authorList>
    </citation>
    <scope>NUCLEOTIDE SEQUENCE [LARGE SCALE GENOMIC DNA]</scope>
    <source>
        <strain evidence="2 3">FC18</strain>
    </source>
</reference>
<evidence type="ECO:0000256" key="1">
    <source>
        <dbReference type="SAM" id="MobiDB-lite"/>
    </source>
</evidence>
<proteinExistence type="predicted"/>
<dbReference type="AlphaFoldDB" id="A0A5B9PI32"/>
<sequence>MDLIYRRRKAIQAIGVPDPEPKDPRWLNLKRSARRDRIATTPTAIRPIDMPRHKKRRGSDAAANGIDQLELDEQGSPSQ</sequence>
<accession>A0A5B9PI32</accession>
<evidence type="ECO:0000313" key="2">
    <source>
        <dbReference type="EMBL" id="QEG24950.1"/>
    </source>
</evidence>
<evidence type="ECO:0000313" key="3">
    <source>
        <dbReference type="Proteomes" id="UP000322214"/>
    </source>
</evidence>
<dbReference type="Proteomes" id="UP000322214">
    <property type="component" value="Chromosome"/>
</dbReference>
<name>A0A5B9PI32_9BACT</name>
<gene>
    <name evidence="2" type="ORF">MFFC18_48730</name>
</gene>
<dbReference type="EMBL" id="CP042912">
    <property type="protein sequence ID" value="QEG24950.1"/>
    <property type="molecule type" value="Genomic_DNA"/>
</dbReference>
<protein>
    <submittedName>
        <fullName evidence="2">Uncharacterized protein</fullName>
    </submittedName>
</protein>
<feature type="region of interest" description="Disordered" evidence="1">
    <location>
        <begin position="31"/>
        <end position="79"/>
    </location>
</feature>
<keyword evidence="3" id="KW-1185">Reference proteome</keyword>